<dbReference type="GeneID" id="110983984"/>
<proteinExistence type="predicted"/>
<dbReference type="InterPro" id="IPR000048">
    <property type="entry name" value="IQ_motif_EF-hand-BS"/>
</dbReference>
<organism evidence="3 4">
    <name type="scientific">Acanthaster planci</name>
    <name type="common">Crown-of-thorns starfish</name>
    <dbReference type="NCBI Taxonomy" id="133434"/>
    <lineage>
        <taxon>Eukaryota</taxon>
        <taxon>Metazoa</taxon>
        <taxon>Echinodermata</taxon>
        <taxon>Eleutherozoa</taxon>
        <taxon>Asterozoa</taxon>
        <taxon>Asteroidea</taxon>
        <taxon>Valvatacea</taxon>
        <taxon>Valvatida</taxon>
        <taxon>Acanthasteridae</taxon>
        <taxon>Acanthaster</taxon>
    </lineage>
</organism>
<evidence type="ECO:0000313" key="4">
    <source>
        <dbReference type="RefSeq" id="XP_022099432.1"/>
    </source>
</evidence>
<dbReference type="AlphaFoldDB" id="A0A8B7Z396"/>
<feature type="compositionally biased region" description="Pro residues" evidence="2">
    <location>
        <begin position="217"/>
        <end position="230"/>
    </location>
</feature>
<gene>
    <name evidence="4" type="primary">LOC110983984</name>
</gene>
<dbReference type="KEGG" id="aplc:110983984"/>
<dbReference type="InterPro" id="IPR027417">
    <property type="entry name" value="P-loop_NTPase"/>
</dbReference>
<sequence length="357" mass="42283">MATVVRLLERTPSIMEQVFERNRIAEEQRWLEWKASVHIQAWFRAVRVRSYLKHLHGCATVVQRHWRGYLGRAFVRVLIRNQVLIMRQNFYNAMATIIQKMWRGFYTRKYISNYYSRKRYLEGLLVKNEIVRQELEEYSEQKNRERAIEMEQTMQQMIIDDARKHHYLLSTQVVPGIYNSPFKPYPDEMEMILRGVQPRPPPGPKPKRDNRSGKVIPPSPPLPLTEPLPPIGESKLQGPFRMPEEVIKQRFKPLQPTLRVATSYTSVEEAREAMKAKEWVMRVNDNIFEPFTRRDRAYDPLLHTTSKYGHLPYGTRYFRETEEAKNITAMRFQPVVSPIPVFEKLNDTYSKGTETVP</sequence>
<keyword evidence="3" id="KW-1185">Reference proteome</keyword>
<dbReference type="Pfam" id="PF00612">
    <property type="entry name" value="IQ"/>
    <property type="match status" value="3"/>
</dbReference>
<dbReference type="OMA" id="LHTTSKY"/>
<reference evidence="4" key="1">
    <citation type="submission" date="2025-08" db="UniProtKB">
        <authorList>
            <consortium name="RefSeq"/>
        </authorList>
    </citation>
    <scope>IDENTIFICATION</scope>
</reference>
<dbReference type="OrthoDB" id="190375at2759"/>
<dbReference type="SUPFAM" id="SSF52540">
    <property type="entry name" value="P-loop containing nucleoside triphosphate hydrolases"/>
    <property type="match status" value="1"/>
</dbReference>
<dbReference type="SMART" id="SM00015">
    <property type="entry name" value="IQ"/>
    <property type="match status" value="3"/>
</dbReference>
<dbReference type="CTD" id="128153"/>
<evidence type="ECO:0000256" key="1">
    <source>
        <dbReference type="SAM" id="Coils"/>
    </source>
</evidence>
<name>A0A8B7Z396_ACAPL</name>
<feature type="coiled-coil region" evidence="1">
    <location>
        <begin position="121"/>
        <end position="148"/>
    </location>
</feature>
<dbReference type="Proteomes" id="UP000694845">
    <property type="component" value="Unplaced"/>
</dbReference>
<dbReference type="RefSeq" id="XP_022099432.1">
    <property type="nucleotide sequence ID" value="XM_022243740.1"/>
</dbReference>
<feature type="region of interest" description="Disordered" evidence="2">
    <location>
        <begin position="194"/>
        <end position="237"/>
    </location>
</feature>
<protein>
    <submittedName>
        <fullName evidence="4">Spermatogenesis-associated protein 17-like</fullName>
    </submittedName>
</protein>
<accession>A0A8B7Z396</accession>
<dbReference type="Gene3D" id="1.20.5.190">
    <property type="match status" value="1"/>
</dbReference>
<dbReference type="PROSITE" id="PS50096">
    <property type="entry name" value="IQ"/>
    <property type="match status" value="2"/>
</dbReference>
<evidence type="ECO:0000256" key="2">
    <source>
        <dbReference type="SAM" id="MobiDB-lite"/>
    </source>
</evidence>
<keyword evidence="1" id="KW-0175">Coiled coil</keyword>
<evidence type="ECO:0000313" key="3">
    <source>
        <dbReference type="Proteomes" id="UP000694845"/>
    </source>
</evidence>